<evidence type="ECO:0000256" key="5">
    <source>
        <dbReference type="ARBA" id="ARBA00023212"/>
    </source>
</evidence>
<dbReference type="GO" id="GO:0051321">
    <property type="term" value="P:meiotic cell cycle"/>
    <property type="evidence" value="ECO:0007669"/>
    <property type="project" value="TreeGrafter"/>
</dbReference>
<organism evidence="11 12">
    <name type="scientific">Nicotiana attenuata</name>
    <name type="common">Coyote tobacco</name>
    <dbReference type="NCBI Taxonomy" id="49451"/>
    <lineage>
        <taxon>Eukaryota</taxon>
        <taxon>Viridiplantae</taxon>
        <taxon>Streptophyta</taxon>
        <taxon>Embryophyta</taxon>
        <taxon>Tracheophyta</taxon>
        <taxon>Spermatophyta</taxon>
        <taxon>Magnoliopsida</taxon>
        <taxon>eudicotyledons</taxon>
        <taxon>Gunneridae</taxon>
        <taxon>Pentapetalae</taxon>
        <taxon>asterids</taxon>
        <taxon>lamiids</taxon>
        <taxon>Solanales</taxon>
        <taxon>Solanaceae</taxon>
        <taxon>Nicotianoideae</taxon>
        <taxon>Nicotianeae</taxon>
        <taxon>Nicotiana</taxon>
    </lineage>
</organism>
<dbReference type="Gene3D" id="1.20.120.1900">
    <property type="entry name" value="Gamma-tubulin complex, C-terminal domain"/>
    <property type="match status" value="1"/>
</dbReference>
<dbReference type="PANTHER" id="PTHR19302:SF27">
    <property type="entry name" value="GAMMA-TUBULIN COMPLEX COMPONENT 4"/>
    <property type="match status" value="1"/>
</dbReference>
<evidence type="ECO:0000256" key="3">
    <source>
        <dbReference type="ARBA" id="ARBA00022490"/>
    </source>
</evidence>
<dbReference type="GO" id="GO:0051225">
    <property type="term" value="P:spindle assembly"/>
    <property type="evidence" value="ECO:0007669"/>
    <property type="project" value="TreeGrafter"/>
</dbReference>
<dbReference type="STRING" id="49451.A0A1J6JB89"/>
<keyword evidence="3" id="KW-0963">Cytoplasm</keyword>
<sequence length="1141" mass="128379">MLHEILVALLGYTGDLIIDAREHQDSIPLSPDAPISQEPTFKLAPDLSFVQPSERDVIERIITLGFYYRELERFAAKSRNLSWIRSANETPLSRTSQLLKGKTVKQSVYRRAIANGIVEVLSVYRSAVLHIEQKLLSDSPPILATLTQGLNKFFVLLPPLFELILEIERDNIYGGKLLNLLHKRCHCGVPELQTCIQRLLWHGHQVMYNQLASWVVYGILHDPYQEFYISSQDDKDSEQESAPHLLEKLTRLSIADSSLSDWHLGFHISLMVSLPDYIELLQYKACKQTSSVIASVVQTDSSVTCVSQSSTSESWVIDSGASDHISGKKSLFTSISYSQSLPTVTMANGSQTMATAIVYELSWGYSSNIFSSCSSTTYSSSCSSTTYSSSCSSTTYSSSSTPYSPVPPPSPVLPSAAPPLLTYHRPSPASGPGDSRPASDSAPFVDLSPLSQPIALRKGVRSTLNPNPHFVSLSYHRLSSPHYAFISSLSTVSIRKSTGEALSHPGWRQAMIEEMSALHASGTWELVPLPSASVRLFLSMAAVRHWPLYQLDIKNAFLHGDLEEEVYMEQPPGFVAQGESSGLHFQTKDLGRLKYFLGIEVAQSSSGIVISQRKCALDILEEIGMMGCRPVDTPMDPNAKLLPGQGEPLRDPMRYRRLVGKLNYLTDMLPEYITMHVAESILFAGKAVRVLRNPSPSFQFKDGSSHQQIQRGSQRTQGYTTTISFQNNSLDNKLIGEDLLPQAEADKIESLIQHLKESSEFHKRSFKNAIDTIKAVAASHLWQLVVVRADLNGHLKALKDYFLLEKGDFFQSFLEESRQLMRLPPRQSTAEADLVVPFQLAALKTIGEEDKYFSRVSLRMPSFGIALKPSPVDLPKVKVNKDGDSVGQPDASLEVALDGWDGISLEYSINWPLQLFVTPEVLSKYQRIFQYLLRLKRTQMELEKSWAFAMHQDHFDFAKLRNDSRKSFVSQHRRQRLRPMWHVREHMAFLIRNLQFYIQVDVIESQWNVLQSHIQNSHDFTELVGFHQDYLAALISQSFLDIGSVSRILDGIMKLCLQFCWKIESDESNRSTKELEHIAEEFNKKSNSLYTILRSSRLAGSQRAPFLRQFLLRLNFNSFFEAKAKGVLNIVRPRPPASVLQ</sequence>
<feature type="region of interest" description="Disordered" evidence="7">
    <location>
        <begin position="398"/>
        <end position="442"/>
    </location>
</feature>
<evidence type="ECO:0000313" key="11">
    <source>
        <dbReference type="EMBL" id="OIT08099.1"/>
    </source>
</evidence>
<evidence type="ECO:0000256" key="2">
    <source>
        <dbReference type="ARBA" id="ARBA00010337"/>
    </source>
</evidence>
<feature type="domain" description="Reverse transcriptase Ty1/copia-type" evidence="9">
    <location>
        <begin position="584"/>
        <end position="635"/>
    </location>
</feature>
<dbReference type="AlphaFoldDB" id="A0A1J6JB89"/>
<dbReference type="GO" id="GO:0043015">
    <property type="term" value="F:gamma-tubulin binding"/>
    <property type="evidence" value="ECO:0007669"/>
    <property type="project" value="InterPro"/>
</dbReference>
<dbReference type="FunFam" id="1.20.120.1900:FF:000010">
    <property type="entry name" value="Gamma-tubulin complex component"/>
    <property type="match status" value="1"/>
</dbReference>
<keyword evidence="5" id="KW-0206">Cytoskeleton</keyword>
<dbReference type="InterPro" id="IPR040457">
    <property type="entry name" value="GCP_C"/>
</dbReference>
<dbReference type="GO" id="GO:0005874">
    <property type="term" value="C:microtubule"/>
    <property type="evidence" value="ECO:0007669"/>
    <property type="project" value="UniProtKB-KW"/>
</dbReference>
<dbReference type="InterPro" id="IPR013103">
    <property type="entry name" value="RVT_2"/>
</dbReference>
<dbReference type="GO" id="GO:0031122">
    <property type="term" value="P:cytoplasmic microtubule organization"/>
    <property type="evidence" value="ECO:0007669"/>
    <property type="project" value="TreeGrafter"/>
</dbReference>
<evidence type="ECO:0000256" key="7">
    <source>
        <dbReference type="SAM" id="MobiDB-lite"/>
    </source>
</evidence>
<feature type="compositionally biased region" description="Low complexity" evidence="7">
    <location>
        <begin position="413"/>
        <end position="422"/>
    </location>
</feature>
<comment type="subcellular location">
    <subcellularLocation>
        <location evidence="1">Cytoplasm</location>
        <location evidence="1">Cytoskeleton</location>
        <location evidence="1">Microtubule organizing center</location>
    </subcellularLocation>
</comment>
<gene>
    <name evidence="11" type="primary">GCP4</name>
    <name evidence="11" type="ORF">A4A49_05818</name>
</gene>
<dbReference type="GO" id="GO:0000278">
    <property type="term" value="P:mitotic cell cycle"/>
    <property type="evidence" value="ECO:0007669"/>
    <property type="project" value="TreeGrafter"/>
</dbReference>
<proteinExistence type="inferred from homology"/>
<evidence type="ECO:0000256" key="4">
    <source>
        <dbReference type="ARBA" id="ARBA00022701"/>
    </source>
</evidence>
<keyword evidence="4" id="KW-0493">Microtubule</keyword>
<dbReference type="Pfam" id="PF04130">
    <property type="entry name" value="GCP_C_terminal"/>
    <property type="match status" value="1"/>
</dbReference>
<feature type="domain" description="Reverse transcriptase Ty1/copia-type" evidence="9">
    <location>
        <begin position="532"/>
        <end position="580"/>
    </location>
</feature>
<comment type="similarity">
    <text evidence="2">Belongs to the TUBGCP family.</text>
</comment>
<reference evidence="11" key="1">
    <citation type="submission" date="2016-11" db="EMBL/GenBank/DDBJ databases">
        <title>The genome of Nicotiana attenuata.</title>
        <authorList>
            <person name="Xu S."/>
            <person name="Brockmoeller T."/>
            <person name="Gaquerel E."/>
            <person name="Navarro A."/>
            <person name="Kuhl H."/>
            <person name="Gase K."/>
            <person name="Ling Z."/>
            <person name="Zhou W."/>
            <person name="Kreitzer C."/>
            <person name="Stanke M."/>
            <person name="Tang H."/>
            <person name="Lyons E."/>
            <person name="Pandey P."/>
            <person name="Pandey S.P."/>
            <person name="Timmermann B."/>
            <person name="Baldwin I.T."/>
        </authorList>
    </citation>
    <scope>NUCLEOTIDE SEQUENCE [LARGE SCALE GENOMIC DNA]</scope>
    <source>
        <strain evidence="11">UT</strain>
    </source>
</reference>
<dbReference type="InterPro" id="IPR041470">
    <property type="entry name" value="GCP_N"/>
</dbReference>
<dbReference type="Pfam" id="PF17681">
    <property type="entry name" value="GCP_N_terminal"/>
    <property type="match status" value="1"/>
</dbReference>
<dbReference type="GO" id="GO:0000930">
    <property type="term" value="C:gamma-tubulin complex"/>
    <property type="evidence" value="ECO:0007669"/>
    <property type="project" value="TreeGrafter"/>
</dbReference>
<dbReference type="GO" id="GO:0051011">
    <property type="term" value="F:microtubule minus-end binding"/>
    <property type="evidence" value="ECO:0007669"/>
    <property type="project" value="TreeGrafter"/>
</dbReference>
<evidence type="ECO:0000259" key="9">
    <source>
        <dbReference type="Pfam" id="PF07727"/>
    </source>
</evidence>
<feature type="domain" description="Gamma tubulin complex component protein N-terminal" evidence="10">
    <location>
        <begin position="2"/>
        <end position="279"/>
    </location>
</feature>
<evidence type="ECO:0000313" key="12">
    <source>
        <dbReference type="Proteomes" id="UP000187609"/>
    </source>
</evidence>
<dbReference type="EMBL" id="MJEQ01037183">
    <property type="protein sequence ID" value="OIT08099.1"/>
    <property type="molecule type" value="Genomic_DNA"/>
</dbReference>
<dbReference type="InterPro" id="IPR042241">
    <property type="entry name" value="GCP_C_sf"/>
</dbReference>
<dbReference type="InterPro" id="IPR007259">
    <property type="entry name" value="GCP"/>
</dbReference>
<dbReference type="GO" id="GO:0007020">
    <property type="term" value="P:microtubule nucleation"/>
    <property type="evidence" value="ECO:0007669"/>
    <property type="project" value="InterPro"/>
</dbReference>
<dbReference type="PANTHER" id="PTHR19302">
    <property type="entry name" value="GAMMA TUBULIN COMPLEX PROTEIN"/>
    <property type="match status" value="1"/>
</dbReference>
<evidence type="ECO:0000256" key="1">
    <source>
        <dbReference type="ARBA" id="ARBA00004267"/>
    </source>
</evidence>
<evidence type="ECO:0000256" key="6">
    <source>
        <dbReference type="ARBA" id="ARBA00053139"/>
    </source>
</evidence>
<protein>
    <submittedName>
        <fullName evidence="11">Gamma-tubulin complex component 4</fullName>
    </submittedName>
</protein>
<dbReference type="Pfam" id="PF07727">
    <property type="entry name" value="RVT_2"/>
    <property type="match status" value="2"/>
</dbReference>
<accession>A0A1J6JB89</accession>
<dbReference type="Gramene" id="OIT08099">
    <property type="protein sequence ID" value="OIT08099"/>
    <property type="gene ID" value="A4A49_05818"/>
</dbReference>
<dbReference type="GO" id="GO:0000922">
    <property type="term" value="C:spindle pole"/>
    <property type="evidence" value="ECO:0007669"/>
    <property type="project" value="InterPro"/>
</dbReference>
<feature type="domain" description="Gamma tubulin complex component C-terminal" evidence="8">
    <location>
        <begin position="791"/>
        <end position="1120"/>
    </location>
</feature>
<comment type="caution">
    <text evidence="11">The sequence shown here is derived from an EMBL/GenBank/DDBJ whole genome shotgun (WGS) entry which is preliminary data.</text>
</comment>
<name>A0A1J6JB89_NICAT</name>
<dbReference type="Proteomes" id="UP000187609">
    <property type="component" value="Unassembled WGS sequence"/>
</dbReference>
<comment type="function">
    <text evidence="6">Gamma-tubulin complex is necessary for microtubule nucleation at the microtubule organizing centers (MTOCs).</text>
</comment>
<evidence type="ECO:0000259" key="8">
    <source>
        <dbReference type="Pfam" id="PF04130"/>
    </source>
</evidence>
<keyword evidence="12" id="KW-1185">Reference proteome</keyword>
<evidence type="ECO:0000259" key="10">
    <source>
        <dbReference type="Pfam" id="PF17681"/>
    </source>
</evidence>